<proteinExistence type="predicted"/>
<dbReference type="EMBL" id="KE346312">
    <property type="protein sequence ID" value="EXC32782.1"/>
    <property type="molecule type" value="Genomic_DNA"/>
</dbReference>
<feature type="compositionally biased region" description="Basic and acidic residues" evidence="1">
    <location>
        <begin position="50"/>
        <end position="68"/>
    </location>
</feature>
<feature type="region of interest" description="Disordered" evidence="1">
    <location>
        <begin position="40"/>
        <end position="68"/>
    </location>
</feature>
<name>W9SHW6_9ROSA</name>
<keyword evidence="3" id="KW-1185">Reference proteome</keyword>
<protein>
    <submittedName>
        <fullName evidence="2">Uncharacterized protein</fullName>
    </submittedName>
</protein>
<reference evidence="3" key="1">
    <citation type="submission" date="2013-01" db="EMBL/GenBank/DDBJ databases">
        <title>Draft Genome Sequence of a Mulberry Tree, Morus notabilis C.K. Schneid.</title>
        <authorList>
            <person name="He N."/>
            <person name="Zhao S."/>
        </authorList>
    </citation>
    <scope>NUCLEOTIDE SEQUENCE</scope>
</reference>
<sequence>MQKNRTDVGLRHYCFEDSCFVLCRVPNQLTRRIKTCAFGEGRKRQANGENDNKSTETMMNEKDMNDEN</sequence>
<gene>
    <name evidence="2" type="ORF">L484_019896</name>
</gene>
<organism evidence="2 3">
    <name type="scientific">Morus notabilis</name>
    <dbReference type="NCBI Taxonomy" id="981085"/>
    <lineage>
        <taxon>Eukaryota</taxon>
        <taxon>Viridiplantae</taxon>
        <taxon>Streptophyta</taxon>
        <taxon>Embryophyta</taxon>
        <taxon>Tracheophyta</taxon>
        <taxon>Spermatophyta</taxon>
        <taxon>Magnoliopsida</taxon>
        <taxon>eudicotyledons</taxon>
        <taxon>Gunneridae</taxon>
        <taxon>Pentapetalae</taxon>
        <taxon>rosids</taxon>
        <taxon>fabids</taxon>
        <taxon>Rosales</taxon>
        <taxon>Moraceae</taxon>
        <taxon>Moreae</taxon>
        <taxon>Morus</taxon>
    </lineage>
</organism>
<dbReference type="Proteomes" id="UP000030645">
    <property type="component" value="Unassembled WGS sequence"/>
</dbReference>
<accession>W9SHW6</accession>
<evidence type="ECO:0000256" key="1">
    <source>
        <dbReference type="SAM" id="MobiDB-lite"/>
    </source>
</evidence>
<evidence type="ECO:0000313" key="2">
    <source>
        <dbReference type="EMBL" id="EXC32782.1"/>
    </source>
</evidence>
<dbReference type="AlphaFoldDB" id="W9SHW6"/>
<evidence type="ECO:0000313" key="3">
    <source>
        <dbReference type="Proteomes" id="UP000030645"/>
    </source>
</evidence>